<proteinExistence type="predicted"/>
<gene>
    <name evidence="1" type="ORF">PAMC26577_21610</name>
</gene>
<dbReference type="AlphaFoldDB" id="A0A242MM18"/>
<evidence type="ECO:0000313" key="2">
    <source>
        <dbReference type="Proteomes" id="UP000195221"/>
    </source>
</evidence>
<dbReference type="AntiFam" id="ANF00007">
    <property type="entry name" value="Shadow ORF (opposite clpB)"/>
</dbReference>
<evidence type="ECO:0000313" key="1">
    <source>
        <dbReference type="EMBL" id="OTP72220.1"/>
    </source>
</evidence>
<sequence>MQLGFDLQQLVTLALHHPRHRNAGRTRHDFRDLFSTDLRAQQARPRGIALLGGLGLRHLLQLRLEPGQLAVLQFGDLLELAFALQTHDIRAHFLDLFLQRRAALHGGFFRHPDFLEVGILAIQPLDFLFDQLQALLRCFVLLLLHSFALDLQLDQTTVEPVHLFRLRIDFHLDARRGFIDQVDSLVRQETVRDIAMRQLRRRDDRGIGDLHAVMQFVLFLQAAQDRNGRFHRRFVDEHLLETAFERRVLFDVLAIFVKRGRTDAMQLAARERRLEHVARVHRAFGLAGADHGMDFIDEDDGLPFVLRDVAQHGLEPLLELPAILRAGQQRGHVERKHALALERFRHFAVHDPLRKPFHDGGLAHARLADQHRIVLRPPLQDLDGTADFVVTSNHRIELPGASALGQVDGVFLERAALAFGILTMHLAAAAHGVDRGFERLARQAMLLGKTARVAFVIGNCEQEHLARNESIVELLRFFIRAVQQAGKVAADLDVAVRALDLRQTRHRVFQRGFQRLNLNARLREQRARRTVLLRNQRSKQMNRFDVLIVVADGETLRVGQCFLKLGRELVDSHIETSKWDVFKMRRDPALSSASVPENGNFLDKSLNRARGKPRMRKLWSR</sequence>
<name>A0A242MM18_CABSO</name>
<organism evidence="1 2">
    <name type="scientific">Caballeronia sordidicola</name>
    <name type="common">Burkholderia sordidicola</name>
    <dbReference type="NCBI Taxonomy" id="196367"/>
    <lineage>
        <taxon>Bacteria</taxon>
        <taxon>Pseudomonadati</taxon>
        <taxon>Pseudomonadota</taxon>
        <taxon>Betaproteobacteria</taxon>
        <taxon>Burkholderiales</taxon>
        <taxon>Burkholderiaceae</taxon>
        <taxon>Caballeronia</taxon>
    </lineage>
</organism>
<reference evidence="1 2" key="1">
    <citation type="submission" date="2017-03" db="EMBL/GenBank/DDBJ databases">
        <title>Genome analysis of strain PAMC 26577.</title>
        <authorList>
            <person name="Oh H.-M."/>
            <person name="Yang J.-A."/>
        </authorList>
    </citation>
    <scope>NUCLEOTIDE SEQUENCE [LARGE SCALE GENOMIC DNA]</scope>
    <source>
        <strain evidence="1 2">PAMC 26577</strain>
    </source>
</reference>
<protein>
    <submittedName>
        <fullName evidence="1">Uncharacterized protein</fullName>
    </submittedName>
</protein>
<dbReference type="Proteomes" id="UP000195221">
    <property type="component" value="Unassembled WGS sequence"/>
</dbReference>
<dbReference type="EMBL" id="NBTZ01000092">
    <property type="protein sequence ID" value="OTP72220.1"/>
    <property type="molecule type" value="Genomic_DNA"/>
</dbReference>
<comment type="caution">
    <text evidence="1">The sequence shown here is derived from an EMBL/GenBank/DDBJ whole genome shotgun (WGS) entry which is preliminary data.</text>
</comment>
<accession>A0A242MM18</accession>